<feature type="compositionally biased region" description="Polar residues" evidence="1">
    <location>
        <begin position="88"/>
        <end position="100"/>
    </location>
</feature>
<dbReference type="SUPFAM" id="SSF88713">
    <property type="entry name" value="Glycoside hydrolase/deacetylase"/>
    <property type="match status" value="1"/>
</dbReference>
<dbReference type="RefSeq" id="WP_021100375.1">
    <property type="nucleotide sequence ID" value="NZ_KE557306.1"/>
</dbReference>
<dbReference type="Proteomes" id="UP000015351">
    <property type="component" value="Unassembled WGS sequence"/>
</dbReference>
<dbReference type="PANTHER" id="PTHR30105">
    <property type="entry name" value="UNCHARACTERIZED YIBQ-RELATED"/>
    <property type="match status" value="1"/>
</dbReference>
<keyword evidence="2" id="KW-0472">Membrane</keyword>
<gene>
    <name evidence="3" type="ORF">thalar_01812</name>
</gene>
<feature type="transmembrane region" description="Helical" evidence="2">
    <location>
        <begin position="7"/>
        <end position="29"/>
    </location>
</feature>
<evidence type="ECO:0000256" key="1">
    <source>
        <dbReference type="SAM" id="MobiDB-lite"/>
    </source>
</evidence>
<feature type="region of interest" description="Disordered" evidence="1">
    <location>
        <begin position="166"/>
        <end position="231"/>
    </location>
</feature>
<dbReference type="InterPro" id="IPR011330">
    <property type="entry name" value="Glyco_hydro/deAcase_b/a-brl"/>
</dbReference>
<keyword evidence="2" id="KW-1133">Transmembrane helix</keyword>
<dbReference type="eggNOG" id="COG2861">
    <property type="taxonomic scope" value="Bacteria"/>
</dbReference>
<dbReference type="EMBL" id="AONI01000010">
    <property type="protein sequence ID" value="EPX78995.1"/>
    <property type="molecule type" value="Genomic_DNA"/>
</dbReference>
<dbReference type="AlphaFoldDB" id="S9RLJ8"/>
<dbReference type="GO" id="GO:0005975">
    <property type="term" value="P:carbohydrate metabolic process"/>
    <property type="evidence" value="ECO:0007669"/>
    <property type="project" value="InterPro"/>
</dbReference>
<reference evidence="4" key="1">
    <citation type="journal article" date="2013" name="Stand. Genomic Sci.">
        <title>Genome sequence of the Litoreibacter arenae type strain (DSM 19593(T)), a member of the Roseobacter clade isolated from sea sand.</title>
        <authorList>
            <person name="Riedel T."/>
            <person name="Fiebig A."/>
            <person name="Petersen J."/>
            <person name="Gronow S."/>
            <person name="Kyrpides N.C."/>
            <person name="Goker M."/>
            <person name="Klenk H.P."/>
        </authorList>
    </citation>
    <scope>NUCLEOTIDE SEQUENCE [LARGE SCALE GENOMIC DNA]</scope>
    <source>
        <strain evidence="4">DSM 19593</strain>
    </source>
</reference>
<evidence type="ECO:0000313" key="3">
    <source>
        <dbReference type="EMBL" id="EPX78995.1"/>
    </source>
</evidence>
<feature type="compositionally biased region" description="Polar residues" evidence="1">
    <location>
        <begin position="130"/>
        <end position="139"/>
    </location>
</feature>
<sequence>MGKGLGAGLVSGGFVGAVVMAMLSLYAPLPQDRIDAAPKINAEKPEPVSVAPESGASSAAPRVEENASLPATASQSEAAATSEVARAPQQTGTQTLNEQQDAPVVQPTVAQPETAEATRSDSPAAPVVGTDTQISQTTPDAPALKADGDDAIVIARVDPAPSAALRVDEATPLPSADAAPNVEADPQTATLKVQPSTLPSTTVVGTEQPDPDAMPRASSLPTIGSDAPEEGDSLDVASADTPITLPRINSGVVTNRLPSVGDAAPEPEAERAEVAPAPVEDLGALRNFAAQVDGIEGKSLFGVILIDSGEDGIPREDLMKLSIPVTIAIDPTAADAASTMQAYRDAGMEVVAIANELPTSAGPGDVAVAVEAYFNILDQAVGLMDPLDGRIQSNRTLLQPVLGAIRNSGHGLITFDRGLNTAQQAARRENIPAATVFRVLDGELEEAPKIKRYLDRAAFNANRDGAVVVVGRSYPDTVKALVEWVLEKKEAGIAMVPVSAVMLADDAP</sequence>
<dbReference type="Pfam" id="PF04748">
    <property type="entry name" value="Polysacc_deac_2"/>
    <property type="match status" value="1"/>
</dbReference>
<dbReference type="CDD" id="cd10936">
    <property type="entry name" value="CE4_DAC2"/>
    <property type="match status" value="1"/>
</dbReference>
<evidence type="ECO:0000256" key="2">
    <source>
        <dbReference type="SAM" id="Phobius"/>
    </source>
</evidence>
<evidence type="ECO:0000313" key="4">
    <source>
        <dbReference type="Proteomes" id="UP000015351"/>
    </source>
</evidence>
<comment type="caution">
    <text evidence="3">The sequence shown here is derived from an EMBL/GenBank/DDBJ whole genome shotgun (WGS) entry which is preliminary data.</text>
</comment>
<dbReference type="PANTHER" id="PTHR30105:SF2">
    <property type="entry name" value="DIVERGENT POLYSACCHARIDE DEACETYLASE SUPERFAMILY"/>
    <property type="match status" value="1"/>
</dbReference>
<organism evidence="3 4">
    <name type="scientific">Litoreibacter arenae DSM 19593</name>
    <dbReference type="NCBI Taxonomy" id="1123360"/>
    <lineage>
        <taxon>Bacteria</taxon>
        <taxon>Pseudomonadati</taxon>
        <taxon>Pseudomonadota</taxon>
        <taxon>Alphaproteobacteria</taxon>
        <taxon>Rhodobacterales</taxon>
        <taxon>Roseobacteraceae</taxon>
        <taxon>Litoreibacter</taxon>
    </lineage>
</organism>
<dbReference type="InterPro" id="IPR006837">
    <property type="entry name" value="Divergent_DAC"/>
</dbReference>
<name>S9RLJ8_9RHOB</name>
<evidence type="ECO:0008006" key="5">
    <source>
        <dbReference type="Google" id="ProtNLM"/>
    </source>
</evidence>
<feature type="region of interest" description="Disordered" evidence="1">
    <location>
        <begin position="39"/>
        <end position="147"/>
    </location>
</feature>
<dbReference type="OrthoDB" id="7658418at2"/>
<dbReference type="STRING" id="1123360.thalar_01812"/>
<feature type="compositionally biased region" description="Low complexity" evidence="1">
    <location>
        <begin position="71"/>
        <end position="85"/>
    </location>
</feature>
<keyword evidence="4" id="KW-1185">Reference proteome</keyword>
<feature type="compositionally biased region" description="Polar residues" evidence="1">
    <location>
        <begin position="187"/>
        <end position="205"/>
    </location>
</feature>
<dbReference type="HOGENOM" id="CLU_023987_0_0_5"/>
<dbReference type="Gene3D" id="3.20.20.370">
    <property type="entry name" value="Glycoside hydrolase/deacetylase"/>
    <property type="match status" value="1"/>
</dbReference>
<accession>S9RLJ8</accession>
<keyword evidence="2" id="KW-0812">Transmembrane</keyword>
<proteinExistence type="predicted"/>
<protein>
    <recommendedName>
        <fullName evidence="5">Divergent polysaccharide deacetylase</fullName>
    </recommendedName>
</protein>